<comment type="caution">
    <text evidence="3">The sequence shown here is derived from an EMBL/GenBank/DDBJ whole genome shotgun (WGS) entry which is preliminary data.</text>
</comment>
<feature type="region of interest" description="Disordered" evidence="1">
    <location>
        <begin position="395"/>
        <end position="424"/>
    </location>
</feature>
<feature type="compositionally biased region" description="Pro residues" evidence="1">
    <location>
        <begin position="470"/>
        <end position="483"/>
    </location>
</feature>
<evidence type="ECO:0000313" key="4">
    <source>
        <dbReference type="Proteomes" id="UP001322138"/>
    </source>
</evidence>
<feature type="compositionally biased region" description="Basic and acidic residues" evidence="1">
    <location>
        <begin position="283"/>
        <end position="292"/>
    </location>
</feature>
<dbReference type="RefSeq" id="XP_062732063.1">
    <property type="nucleotide sequence ID" value="XM_062878570.1"/>
</dbReference>
<evidence type="ECO:0000256" key="1">
    <source>
        <dbReference type="SAM" id="MobiDB-lite"/>
    </source>
</evidence>
<feature type="compositionally biased region" description="Low complexity" evidence="1">
    <location>
        <begin position="249"/>
        <end position="261"/>
    </location>
</feature>
<dbReference type="EMBL" id="JAFFGZ010000006">
    <property type="protein sequence ID" value="KAK4643087.1"/>
    <property type="molecule type" value="Genomic_DNA"/>
</dbReference>
<dbReference type="Proteomes" id="UP001322138">
    <property type="component" value="Unassembled WGS sequence"/>
</dbReference>
<keyword evidence="4" id="KW-1185">Reference proteome</keyword>
<feature type="compositionally biased region" description="Polar residues" evidence="1">
    <location>
        <begin position="137"/>
        <end position="147"/>
    </location>
</feature>
<feature type="compositionally biased region" description="Low complexity" evidence="1">
    <location>
        <begin position="66"/>
        <end position="93"/>
    </location>
</feature>
<feature type="compositionally biased region" description="Polar residues" evidence="1">
    <location>
        <begin position="404"/>
        <end position="424"/>
    </location>
</feature>
<feature type="region of interest" description="Disordered" evidence="1">
    <location>
        <begin position="466"/>
        <end position="513"/>
    </location>
</feature>
<name>A0ABR0FJY0_9PEZI</name>
<accession>A0ABR0FJY0</accession>
<protein>
    <submittedName>
        <fullName evidence="3">Uncharacterized protein</fullName>
    </submittedName>
</protein>
<keyword evidence="2" id="KW-0472">Membrane</keyword>
<feature type="region of interest" description="Disordered" evidence="1">
    <location>
        <begin position="14"/>
        <end position="233"/>
    </location>
</feature>
<feature type="compositionally biased region" description="Basic and acidic residues" evidence="1">
    <location>
        <begin position="148"/>
        <end position="170"/>
    </location>
</feature>
<sequence length="615" mass="67641">MFEAIQNAFGSVIRPHRGSISGFDPDSTYSALEEHQQNSEPDTQSETETDTEADTDAEPETETGAETDSNSIAESIDSASSAKSAKSASPARSTNSDPVMVIFYPNGRNTDQSPVKPSPSAGSTNSDPVTVIHDPTEVNSTSSSSFKYDQDQTRSVTPDKFKDNGNKLDEDTLNSPTVSQLGSSPAVSEKATSPTINPSPSDKETPKAGKPQETTYNRWENTEPVDNTWNNAGTTTGVRRFIFNFTSDSTGSTSTEPLTSSSEDKSQDSWSGGDDGAILTESHLPETKKTEPVDTFNYHWRPTREQQLARAKLVENTPADQLYYSHPNPLSLRYPDYLQYSDDPTLTDREKALKRDVRALEIYHDLEEGESLPDWMIKVIESIYDWPSINKLRNPFKEEPATPTGKSGTVNSDSTGTVRSGQYSASAWEQPGEYVWKVPTDVDWDKISPSALAPYLFQQTVRRPLKVFNPDPPVTPKKTPPTTPKKATSKSGSLTNGSPKSSKSPPDFVSPSKIIRPIPTTVTAATTTVTAEKESDNNKGSEFSWQDLILLLLLLGSLVYAYQWNLIMVGGYGGYINGGCFGNMPYLTFVSWFHFTWATFPSIYFGARLAGFRFD</sequence>
<feature type="compositionally biased region" description="Polar residues" evidence="1">
    <location>
        <begin position="491"/>
        <end position="504"/>
    </location>
</feature>
<keyword evidence="2" id="KW-0812">Transmembrane</keyword>
<feature type="compositionally biased region" description="Polar residues" evidence="1">
    <location>
        <begin position="107"/>
        <end position="128"/>
    </location>
</feature>
<feature type="transmembrane region" description="Helical" evidence="2">
    <location>
        <begin position="586"/>
        <end position="607"/>
    </location>
</feature>
<dbReference type="GeneID" id="87898052"/>
<feature type="compositionally biased region" description="Polar residues" evidence="1">
    <location>
        <begin position="173"/>
        <end position="200"/>
    </location>
</feature>
<feature type="compositionally biased region" description="Acidic residues" evidence="1">
    <location>
        <begin position="43"/>
        <end position="65"/>
    </location>
</feature>
<feature type="compositionally biased region" description="Polar residues" evidence="1">
    <location>
        <begin position="212"/>
        <end position="233"/>
    </location>
</feature>
<reference evidence="3 4" key="1">
    <citation type="journal article" date="2023" name="bioRxiv">
        <title>High-quality genome assemblies of four members of thePodospora anserinaspecies complex.</title>
        <authorList>
            <person name="Ament-Velasquez S.L."/>
            <person name="Vogan A.A."/>
            <person name="Wallerman O."/>
            <person name="Hartmann F."/>
            <person name="Gautier V."/>
            <person name="Silar P."/>
            <person name="Giraud T."/>
            <person name="Johannesson H."/>
        </authorList>
    </citation>
    <scope>NUCLEOTIDE SEQUENCE [LARGE SCALE GENOMIC DNA]</scope>
    <source>
        <strain evidence="3 4">CBS 112042</strain>
    </source>
</reference>
<proteinExistence type="predicted"/>
<evidence type="ECO:0000256" key="2">
    <source>
        <dbReference type="SAM" id="Phobius"/>
    </source>
</evidence>
<organism evidence="3 4">
    <name type="scientific">Podospora bellae-mahoneyi</name>
    <dbReference type="NCBI Taxonomy" id="2093777"/>
    <lineage>
        <taxon>Eukaryota</taxon>
        <taxon>Fungi</taxon>
        <taxon>Dikarya</taxon>
        <taxon>Ascomycota</taxon>
        <taxon>Pezizomycotina</taxon>
        <taxon>Sordariomycetes</taxon>
        <taxon>Sordariomycetidae</taxon>
        <taxon>Sordariales</taxon>
        <taxon>Podosporaceae</taxon>
        <taxon>Podospora</taxon>
    </lineage>
</organism>
<keyword evidence="2" id="KW-1133">Transmembrane helix</keyword>
<feature type="region of interest" description="Disordered" evidence="1">
    <location>
        <begin position="246"/>
        <end position="294"/>
    </location>
</feature>
<evidence type="ECO:0000313" key="3">
    <source>
        <dbReference type="EMBL" id="KAK4643087.1"/>
    </source>
</evidence>
<gene>
    <name evidence="3" type="ORF">QC761_402920</name>
</gene>